<dbReference type="InterPro" id="IPR036629">
    <property type="entry name" value="YjbJ_sf"/>
</dbReference>
<evidence type="ECO:0000259" key="2">
    <source>
        <dbReference type="Pfam" id="PF05532"/>
    </source>
</evidence>
<reference evidence="3 4" key="1">
    <citation type="submission" date="2020-06" db="EMBL/GenBank/DDBJ databases">
        <title>Limosilactobacillus sp. nov.</title>
        <authorList>
            <person name="Ksiezarek M."/>
            <person name="Goncalves Ribeiro T."/>
            <person name="Rocha J."/>
            <person name="Grosso F."/>
            <person name="Peixe L."/>
        </authorList>
    </citation>
    <scope>NUCLEOTIDE SEQUENCE [LARGE SCALE GENOMIC DNA]</scope>
    <source>
        <strain evidence="4">c9Ua_26_M</strain>
    </source>
</reference>
<feature type="domain" description="CsbD-like" evidence="2">
    <location>
        <begin position="5"/>
        <end position="52"/>
    </location>
</feature>
<comment type="similarity">
    <text evidence="1">Belongs to the UPF0337 (CsbD) family.</text>
</comment>
<proteinExistence type="inferred from homology"/>
<dbReference type="SUPFAM" id="SSF69047">
    <property type="entry name" value="Hypothetical protein YjbJ"/>
    <property type="match status" value="1"/>
</dbReference>
<evidence type="ECO:0000313" key="4">
    <source>
        <dbReference type="Proteomes" id="UP000645007"/>
    </source>
</evidence>
<organism evidence="3 4">
    <name type="scientific">Limosilactobacillus urinaemulieris</name>
    <dbReference type="NCBI Taxonomy" id="2742600"/>
    <lineage>
        <taxon>Bacteria</taxon>
        <taxon>Bacillati</taxon>
        <taxon>Bacillota</taxon>
        <taxon>Bacilli</taxon>
        <taxon>Lactobacillales</taxon>
        <taxon>Lactobacillaceae</taxon>
        <taxon>Limosilactobacillus</taxon>
    </lineage>
</organism>
<evidence type="ECO:0000313" key="3">
    <source>
        <dbReference type="EMBL" id="MBD8086342.1"/>
    </source>
</evidence>
<protein>
    <submittedName>
        <fullName evidence="3">CsbD family protein</fullName>
    </submittedName>
</protein>
<accession>A0ABR8ZM38</accession>
<dbReference type="Proteomes" id="UP000645007">
    <property type="component" value="Unassembled WGS sequence"/>
</dbReference>
<dbReference type="RefSeq" id="WP_191912024.1">
    <property type="nucleotide sequence ID" value="NZ_JABUXR010000028.1"/>
</dbReference>
<dbReference type="Pfam" id="PF05532">
    <property type="entry name" value="CsbD"/>
    <property type="match status" value="1"/>
</dbReference>
<sequence length="57" mass="6023">MSNNGTVDKIKGTVKEGAGNVTDNKKMKAEGILEKTVGKVKEAAESVAEDVKGKFNK</sequence>
<dbReference type="EMBL" id="JABUXR010000028">
    <property type="protein sequence ID" value="MBD8086342.1"/>
    <property type="molecule type" value="Genomic_DNA"/>
</dbReference>
<gene>
    <name evidence="3" type="ORF">HUK45_08970</name>
</gene>
<evidence type="ECO:0000256" key="1">
    <source>
        <dbReference type="ARBA" id="ARBA00009129"/>
    </source>
</evidence>
<dbReference type="InterPro" id="IPR008462">
    <property type="entry name" value="CsbD"/>
</dbReference>
<keyword evidence="4" id="KW-1185">Reference proteome</keyword>
<dbReference type="Gene3D" id="1.10.1470.10">
    <property type="entry name" value="YjbJ"/>
    <property type="match status" value="1"/>
</dbReference>
<comment type="caution">
    <text evidence="3">The sequence shown here is derived from an EMBL/GenBank/DDBJ whole genome shotgun (WGS) entry which is preliminary data.</text>
</comment>
<name>A0ABR8ZM38_9LACO</name>